<organism evidence="2 4">
    <name type="scientific">Didymodactylos carnosus</name>
    <dbReference type="NCBI Taxonomy" id="1234261"/>
    <lineage>
        <taxon>Eukaryota</taxon>
        <taxon>Metazoa</taxon>
        <taxon>Spiralia</taxon>
        <taxon>Gnathifera</taxon>
        <taxon>Rotifera</taxon>
        <taxon>Eurotatoria</taxon>
        <taxon>Bdelloidea</taxon>
        <taxon>Philodinida</taxon>
        <taxon>Philodinidae</taxon>
        <taxon>Didymodactylos</taxon>
    </lineage>
</organism>
<dbReference type="Proteomes" id="UP000682733">
    <property type="component" value="Unassembled WGS sequence"/>
</dbReference>
<feature type="non-terminal residue" evidence="2">
    <location>
        <position position="1"/>
    </location>
</feature>
<evidence type="ECO:0000259" key="1">
    <source>
        <dbReference type="Pfam" id="PF25508"/>
    </source>
</evidence>
<comment type="caution">
    <text evidence="2">The sequence shown here is derived from an EMBL/GenBank/DDBJ whole genome shotgun (WGS) entry which is preliminary data.</text>
</comment>
<feature type="domain" description="TRPM-like" evidence="1">
    <location>
        <begin position="36"/>
        <end position="94"/>
    </location>
</feature>
<evidence type="ECO:0000313" key="3">
    <source>
        <dbReference type="EMBL" id="CAF4086313.1"/>
    </source>
</evidence>
<reference evidence="2" key="1">
    <citation type="submission" date="2021-02" db="EMBL/GenBank/DDBJ databases">
        <authorList>
            <person name="Nowell W R."/>
        </authorList>
    </citation>
    <scope>NUCLEOTIDE SEQUENCE</scope>
</reference>
<protein>
    <recommendedName>
        <fullName evidence="1">TRPM-like domain-containing protein</fullName>
    </recommendedName>
</protein>
<evidence type="ECO:0000313" key="2">
    <source>
        <dbReference type="EMBL" id="CAF1281525.1"/>
    </source>
</evidence>
<dbReference type="InterPro" id="IPR057366">
    <property type="entry name" value="TRPM-like"/>
</dbReference>
<sequence length="128" mass="14714">CKSNPSLARYLATTTGTSNDGYTQQEMLRDLFFGVTKIFKKYSKEAIGMELKQKVESKALDFEQFAAQCVGTCYEQDKTLAFELLLREIPLLGKVIENLLFYCNEALLQYHLLKRENEDDVELNAKLE</sequence>
<gene>
    <name evidence="2" type="ORF">OVA965_LOCUS27660</name>
    <name evidence="3" type="ORF">TMI583_LOCUS28406</name>
</gene>
<dbReference type="AlphaFoldDB" id="A0A8S2EWU7"/>
<dbReference type="EMBL" id="CAJOBA010039962">
    <property type="protein sequence ID" value="CAF4086313.1"/>
    <property type="molecule type" value="Genomic_DNA"/>
</dbReference>
<proteinExistence type="predicted"/>
<evidence type="ECO:0000313" key="4">
    <source>
        <dbReference type="Proteomes" id="UP000677228"/>
    </source>
</evidence>
<dbReference type="EMBL" id="CAJNOK010018400">
    <property type="protein sequence ID" value="CAF1281525.1"/>
    <property type="molecule type" value="Genomic_DNA"/>
</dbReference>
<name>A0A8S2EWU7_9BILA</name>
<dbReference type="Proteomes" id="UP000677228">
    <property type="component" value="Unassembled WGS sequence"/>
</dbReference>
<dbReference type="Pfam" id="PF25508">
    <property type="entry name" value="TRPM2"/>
    <property type="match status" value="1"/>
</dbReference>
<accession>A0A8S2EWU7</accession>